<name>A0A370R2E7_9GAMM</name>
<dbReference type="Proteomes" id="UP000254848">
    <property type="component" value="Unassembled WGS sequence"/>
</dbReference>
<evidence type="ECO:0000313" key="2">
    <source>
        <dbReference type="EMBL" id="RDK96617.1"/>
    </source>
</evidence>
<dbReference type="RefSeq" id="WP_115456419.1">
    <property type="nucleotide sequence ID" value="NZ_QRAP01000001.1"/>
</dbReference>
<sequence>MNKLLCGCACAALFLTAQAGAVEISGQAGEHYTNVEAGFGTGSSGLYSTLSWAHSDNDGDVAGLGLGLNVPLGPFMASVGGKALYLNPDQGDEGYAAAVGGGLQLPLSHGFSLYGSGYYAPDSLSSGVNSYREASGGLRWTIMRPVSVDVGYRYMEMEGKDGSRDNVLADGPYFGVGVGF</sequence>
<gene>
    <name evidence="2" type="ORF">C8D90_10145</name>
</gene>
<dbReference type="Pfam" id="PF07437">
    <property type="entry name" value="YfaZ"/>
    <property type="match status" value="1"/>
</dbReference>
<dbReference type="EMBL" id="QRAP01000001">
    <property type="protein sequence ID" value="RDK96617.1"/>
    <property type="molecule type" value="Genomic_DNA"/>
</dbReference>
<organism evidence="2 3">
    <name type="scientific">Enterobacillus tribolii</name>
    <dbReference type="NCBI Taxonomy" id="1487935"/>
    <lineage>
        <taxon>Bacteria</taxon>
        <taxon>Pseudomonadati</taxon>
        <taxon>Pseudomonadota</taxon>
        <taxon>Gammaproteobacteria</taxon>
        <taxon>Enterobacterales</taxon>
        <taxon>Hafniaceae</taxon>
        <taxon>Enterobacillus</taxon>
    </lineage>
</organism>
<dbReference type="InterPro" id="IPR009998">
    <property type="entry name" value="YfaZ"/>
</dbReference>
<feature type="chain" id="PRO_5016589304" evidence="1">
    <location>
        <begin position="20"/>
        <end position="180"/>
    </location>
</feature>
<comment type="caution">
    <text evidence="2">The sequence shown here is derived from an EMBL/GenBank/DDBJ whole genome shotgun (WGS) entry which is preliminary data.</text>
</comment>
<keyword evidence="1" id="KW-0732">Signal</keyword>
<dbReference type="OrthoDB" id="6506259at2"/>
<dbReference type="AlphaFoldDB" id="A0A370R2E7"/>
<evidence type="ECO:0000313" key="3">
    <source>
        <dbReference type="Proteomes" id="UP000254848"/>
    </source>
</evidence>
<proteinExistence type="predicted"/>
<reference evidence="2 3" key="1">
    <citation type="submission" date="2018-07" db="EMBL/GenBank/DDBJ databases">
        <title>Genomic Encyclopedia of Type Strains, Phase IV (KMG-IV): sequencing the most valuable type-strain genomes for metagenomic binning, comparative biology and taxonomic classification.</title>
        <authorList>
            <person name="Goeker M."/>
        </authorList>
    </citation>
    <scope>NUCLEOTIDE SEQUENCE [LARGE SCALE GENOMIC DNA]</scope>
    <source>
        <strain evidence="2 3">DSM 103736</strain>
    </source>
</reference>
<evidence type="ECO:0000256" key="1">
    <source>
        <dbReference type="SAM" id="SignalP"/>
    </source>
</evidence>
<dbReference type="InterPro" id="IPR011250">
    <property type="entry name" value="OMP/PagP_B-barrel"/>
</dbReference>
<keyword evidence="3" id="KW-1185">Reference proteome</keyword>
<protein>
    <submittedName>
        <fullName evidence="2">YfaZ</fullName>
    </submittedName>
</protein>
<dbReference type="SUPFAM" id="SSF56925">
    <property type="entry name" value="OMPA-like"/>
    <property type="match status" value="1"/>
</dbReference>
<feature type="signal peptide" evidence="1">
    <location>
        <begin position="1"/>
        <end position="19"/>
    </location>
</feature>
<accession>A0A370R2E7</accession>